<evidence type="ECO:0000313" key="9">
    <source>
        <dbReference type="EMBL" id="MBP0462284.1"/>
    </source>
</evidence>
<feature type="transmembrane region" description="Helical" evidence="7">
    <location>
        <begin position="140"/>
        <end position="161"/>
    </location>
</feature>
<protein>
    <submittedName>
        <fullName evidence="9">SLC13 family permease</fullName>
    </submittedName>
</protein>
<feature type="transmembrane region" description="Helical" evidence="7">
    <location>
        <begin position="549"/>
        <end position="567"/>
    </location>
</feature>
<proteinExistence type="predicted"/>
<feature type="transmembrane region" description="Helical" evidence="7">
    <location>
        <begin position="31"/>
        <end position="49"/>
    </location>
</feature>
<dbReference type="Gene3D" id="3.30.70.1450">
    <property type="entry name" value="Regulator of K+ conductance, C-terminal domain"/>
    <property type="match status" value="2"/>
</dbReference>
<dbReference type="InterPro" id="IPR031312">
    <property type="entry name" value="Na/sul_symport_CS"/>
</dbReference>
<gene>
    <name evidence="9" type="ORF">J5Y09_00035</name>
</gene>
<keyword evidence="10" id="KW-1185">Reference proteome</keyword>
<dbReference type="PANTHER" id="PTHR43652:SF1">
    <property type="entry name" value="RESPONSE REGULATOR"/>
    <property type="match status" value="1"/>
</dbReference>
<feature type="transmembrane region" description="Helical" evidence="7">
    <location>
        <begin position="173"/>
        <end position="195"/>
    </location>
</feature>
<accession>A0ABS4AM27</accession>
<dbReference type="Pfam" id="PF02080">
    <property type="entry name" value="TrkA_C"/>
    <property type="match status" value="2"/>
</dbReference>
<dbReference type="InterPro" id="IPR036721">
    <property type="entry name" value="RCK_C_sf"/>
</dbReference>
<feature type="transmembrane region" description="Helical" evidence="7">
    <location>
        <begin position="587"/>
        <end position="607"/>
    </location>
</feature>
<organism evidence="9 10">
    <name type="scientific">Roseomonas nitratireducens</name>
    <dbReference type="NCBI Taxonomy" id="2820810"/>
    <lineage>
        <taxon>Bacteria</taxon>
        <taxon>Pseudomonadati</taxon>
        <taxon>Pseudomonadota</taxon>
        <taxon>Alphaproteobacteria</taxon>
        <taxon>Acetobacterales</taxon>
        <taxon>Roseomonadaceae</taxon>
        <taxon>Roseomonas</taxon>
    </lineage>
</organism>
<evidence type="ECO:0000256" key="4">
    <source>
        <dbReference type="ARBA" id="ARBA00022737"/>
    </source>
</evidence>
<evidence type="ECO:0000313" key="10">
    <source>
        <dbReference type="Proteomes" id="UP000680815"/>
    </source>
</evidence>
<evidence type="ECO:0000256" key="2">
    <source>
        <dbReference type="ARBA" id="ARBA00022448"/>
    </source>
</evidence>
<evidence type="ECO:0000256" key="6">
    <source>
        <dbReference type="ARBA" id="ARBA00023136"/>
    </source>
</evidence>
<evidence type="ECO:0000256" key="5">
    <source>
        <dbReference type="ARBA" id="ARBA00022989"/>
    </source>
</evidence>
<evidence type="ECO:0000256" key="7">
    <source>
        <dbReference type="SAM" id="Phobius"/>
    </source>
</evidence>
<feature type="transmembrane region" description="Helical" evidence="7">
    <location>
        <begin position="95"/>
        <end position="119"/>
    </location>
</feature>
<dbReference type="RefSeq" id="WP_209349671.1">
    <property type="nucleotide sequence ID" value="NZ_JAGIYZ010000001.1"/>
</dbReference>
<dbReference type="PROSITE" id="PS01271">
    <property type="entry name" value="NA_SULFATE"/>
    <property type="match status" value="1"/>
</dbReference>
<feature type="domain" description="RCK C-terminal" evidence="8">
    <location>
        <begin position="312"/>
        <end position="397"/>
    </location>
</feature>
<keyword evidence="5 7" id="KW-1133">Transmembrane helix</keyword>
<dbReference type="SUPFAM" id="SSF116726">
    <property type="entry name" value="TrkA C-terminal domain-like"/>
    <property type="match status" value="2"/>
</dbReference>
<comment type="subcellular location">
    <subcellularLocation>
        <location evidence="1">Membrane</location>
        <topology evidence="1">Multi-pass membrane protein</topology>
    </subcellularLocation>
</comment>
<feature type="transmembrane region" description="Helical" evidence="7">
    <location>
        <begin position="506"/>
        <end position="537"/>
    </location>
</feature>
<keyword evidence="3 7" id="KW-0812">Transmembrane</keyword>
<dbReference type="PANTHER" id="PTHR43652">
    <property type="entry name" value="BASIC AMINO ACID ANTIPORTER YFCC-RELATED"/>
    <property type="match status" value="1"/>
</dbReference>
<feature type="domain" description="RCK C-terminal" evidence="8">
    <location>
        <begin position="217"/>
        <end position="305"/>
    </location>
</feature>
<keyword evidence="6 7" id="KW-0472">Membrane</keyword>
<dbReference type="Proteomes" id="UP000680815">
    <property type="component" value="Unassembled WGS sequence"/>
</dbReference>
<dbReference type="PROSITE" id="PS51202">
    <property type="entry name" value="RCK_C"/>
    <property type="match status" value="2"/>
</dbReference>
<sequence length="609" mass="64181">MTNDLILVLALLGAAIAMFIANRPRMDVVGLLMIVLLPFTGVITINEALAGFADPVVVLLAALFIVGDSLVRTGAAQRVGDMLSARSGGSPTRLMILLMVAAAGLGAFMSSTAVVAIFIPIALRICRSMDVAPSQLMMPLSVAALISGMMTLVATAPNLVVSAELVRQGHQGFAFFAFTPFGVPILVLAIGYMLFARRFLPDRRPPQAGGRQAPSLAEWVERYSLEGRIYRVRVLAGSNLVGRPREELDLRPEGVNLLAIERRRSLGTAILRPAPAVELQVGDVLLIDVRAPAPRLEELRAIHGVEVLPLEGGVFSAIPSQEIGMVEVLVPPESPLIGQTVLDVRMRGEFGLTVIGLRHGSRVVGPELLEERLKAGDTLLLTGFWSDIRRLGAEDHELVVLNLPAEHAEILPAAGRAAFATGILGLFVVVIVAGWLPTVHAALIACLLLGLTRCIDLKSAYGAISWKSLVLIVGMLPFAIALQRTGGVELAADVVVAFAGEASPRVLLGLIFAITALLSLFISNTATAVLMAPVAVAVAGEIGASPQPFAMMVALAASAAFVTPVSSPVNTLVVGPGNYSFFDFVKIGLPFTIVVLLVSVAIVPFVLPP</sequence>
<reference evidence="9 10" key="1">
    <citation type="submission" date="2021-03" db="EMBL/GenBank/DDBJ databases">
        <authorList>
            <person name="So Y."/>
        </authorList>
    </citation>
    <scope>NUCLEOTIDE SEQUENCE [LARGE SCALE GENOMIC DNA]</scope>
    <source>
        <strain evidence="9 10">PWR1</strain>
    </source>
</reference>
<feature type="transmembrane region" description="Helical" evidence="7">
    <location>
        <begin position="56"/>
        <end position="75"/>
    </location>
</feature>
<evidence type="ECO:0000256" key="1">
    <source>
        <dbReference type="ARBA" id="ARBA00004141"/>
    </source>
</evidence>
<dbReference type="InterPro" id="IPR051679">
    <property type="entry name" value="DASS-Related_Transporters"/>
</dbReference>
<evidence type="ECO:0000259" key="8">
    <source>
        <dbReference type="PROSITE" id="PS51202"/>
    </source>
</evidence>
<name>A0ABS4AM27_9PROT</name>
<feature type="transmembrane region" description="Helical" evidence="7">
    <location>
        <begin position="417"/>
        <end position="436"/>
    </location>
</feature>
<dbReference type="InterPro" id="IPR006037">
    <property type="entry name" value="RCK_C"/>
</dbReference>
<keyword evidence="2" id="KW-0813">Transport</keyword>
<dbReference type="EMBL" id="JAGIYZ010000001">
    <property type="protein sequence ID" value="MBP0462284.1"/>
    <property type="molecule type" value="Genomic_DNA"/>
</dbReference>
<dbReference type="Pfam" id="PF03600">
    <property type="entry name" value="CitMHS"/>
    <property type="match status" value="1"/>
</dbReference>
<keyword evidence="4" id="KW-0677">Repeat</keyword>
<dbReference type="InterPro" id="IPR004680">
    <property type="entry name" value="Cit_transptr-like_dom"/>
</dbReference>
<evidence type="ECO:0000256" key="3">
    <source>
        <dbReference type="ARBA" id="ARBA00022692"/>
    </source>
</evidence>
<feature type="transmembrane region" description="Helical" evidence="7">
    <location>
        <begin position="468"/>
        <end position="486"/>
    </location>
</feature>
<comment type="caution">
    <text evidence="9">The sequence shown here is derived from an EMBL/GenBank/DDBJ whole genome shotgun (WGS) entry which is preliminary data.</text>
</comment>